<comment type="caution">
    <text evidence="2">The sequence shown here is derived from an EMBL/GenBank/DDBJ whole genome shotgun (WGS) entry which is preliminary data.</text>
</comment>
<dbReference type="RefSeq" id="WP_169297339.1">
    <property type="nucleotide sequence ID" value="NZ_JABBNI010000014.1"/>
</dbReference>
<sequence length="118" mass="13145">MSKLLTITELAKITGLGVTTIRRRVSAGTLPYTRANANSGKLLFNEELVQTVLRNEAYSHLKGCDMSDMIDTKEPKEPTSYLANLFKEPSDITDAEAARDERFGYTPRNIIKSASFTK</sequence>
<dbReference type="AlphaFoldDB" id="A0A7Y0EHX9"/>
<protein>
    <submittedName>
        <fullName evidence="2">Helix-turn-helix domain-containing protein</fullName>
    </submittedName>
</protein>
<reference evidence="2 3" key="1">
    <citation type="submission" date="2020-04" db="EMBL/GenBank/DDBJ databases">
        <authorList>
            <person name="Doyle D.A."/>
        </authorList>
    </citation>
    <scope>NUCLEOTIDE SEQUENCE [LARGE SCALE GENOMIC DNA]</scope>
    <source>
        <strain evidence="2 3">P21</strain>
    </source>
</reference>
<evidence type="ECO:0000259" key="1">
    <source>
        <dbReference type="Pfam" id="PF12728"/>
    </source>
</evidence>
<evidence type="ECO:0000313" key="2">
    <source>
        <dbReference type="EMBL" id="NMM62740.1"/>
    </source>
</evidence>
<proteinExistence type="predicted"/>
<name>A0A7Y0EHX9_9CLOT</name>
<dbReference type="EMBL" id="JABBNI010000014">
    <property type="protein sequence ID" value="NMM62740.1"/>
    <property type="molecule type" value="Genomic_DNA"/>
</dbReference>
<organism evidence="2 3">
    <name type="scientific">Clostridium muellerianum</name>
    <dbReference type="NCBI Taxonomy" id="2716538"/>
    <lineage>
        <taxon>Bacteria</taxon>
        <taxon>Bacillati</taxon>
        <taxon>Bacillota</taxon>
        <taxon>Clostridia</taxon>
        <taxon>Eubacteriales</taxon>
        <taxon>Clostridiaceae</taxon>
        <taxon>Clostridium</taxon>
    </lineage>
</organism>
<dbReference type="Pfam" id="PF12728">
    <property type="entry name" value="HTH_17"/>
    <property type="match status" value="1"/>
</dbReference>
<feature type="domain" description="Helix-turn-helix" evidence="1">
    <location>
        <begin position="4"/>
        <end position="54"/>
    </location>
</feature>
<gene>
    <name evidence="2" type="ORF">HBE96_08530</name>
</gene>
<dbReference type="InterPro" id="IPR041657">
    <property type="entry name" value="HTH_17"/>
</dbReference>
<dbReference type="Proteomes" id="UP000537131">
    <property type="component" value="Unassembled WGS sequence"/>
</dbReference>
<dbReference type="SUPFAM" id="SSF46955">
    <property type="entry name" value="Putative DNA-binding domain"/>
    <property type="match status" value="1"/>
</dbReference>
<evidence type="ECO:0000313" key="3">
    <source>
        <dbReference type="Proteomes" id="UP000537131"/>
    </source>
</evidence>
<keyword evidence="3" id="KW-1185">Reference proteome</keyword>
<reference evidence="2 3" key="2">
    <citation type="submission" date="2020-06" db="EMBL/GenBank/DDBJ databases">
        <title>Complete Genome Sequence of Clostridium muelleri sp. nov. P21T, an Acid-Alcohol Producing Acetogen Isolated from Old Hay.</title>
        <authorList>
            <person name="Duncan K.E."/>
            <person name="Tanner R.S."/>
        </authorList>
    </citation>
    <scope>NUCLEOTIDE SEQUENCE [LARGE SCALE GENOMIC DNA]</scope>
    <source>
        <strain evidence="2 3">P21</strain>
    </source>
</reference>
<dbReference type="InterPro" id="IPR009061">
    <property type="entry name" value="DNA-bd_dom_put_sf"/>
</dbReference>
<accession>A0A7Y0EHX9</accession>